<reference evidence="1 2" key="1">
    <citation type="journal article" date="2018" name="Nat. Ecol. Evol.">
        <title>Pezizomycetes genomes reveal the molecular basis of ectomycorrhizal truffle lifestyle.</title>
        <authorList>
            <person name="Murat C."/>
            <person name="Payen T."/>
            <person name="Noel B."/>
            <person name="Kuo A."/>
            <person name="Morin E."/>
            <person name="Chen J."/>
            <person name="Kohler A."/>
            <person name="Krizsan K."/>
            <person name="Balestrini R."/>
            <person name="Da Silva C."/>
            <person name="Montanini B."/>
            <person name="Hainaut M."/>
            <person name="Levati E."/>
            <person name="Barry K.W."/>
            <person name="Belfiori B."/>
            <person name="Cichocki N."/>
            <person name="Clum A."/>
            <person name="Dockter R.B."/>
            <person name="Fauchery L."/>
            <person name="Guy J."/>
            <person name="Iotti M."/>
            <person name="Le Tacon F."/>
            <person name="Lindquist E.A."/>
            <person name="Lipzen A."/>
            <person name="Malagnac F."/>
            <person name="Mello A."/>
            <person name="Molinier V."/>
            <person name="Miyauchi S."/>
            <person name="Poulain J."/>
            <person name="Riccioni C."/>
            <person name="Rubini A."/>
            <person name="Sitrit Y."/>
            <person name="Splivallo R."/>
            <person name="Traeger S."/>
            <person name="Wang M."/>
            <person name="Zifcakova L."/>
            <person name="Wipf D."/>
            <person name="Zambonelli A."/>
            <person name="Paolocci F."/>
            <person name="Nowrousian M."/>
            <person name="Ottonello S."/>
            <person name="Baldrian P."/>
            <person name="Spatafora J.W."/>
            <person name="Henrissat B."/>
            <person name="Nagy L.G."/>
            <person name="Aury J.M."/>
            <person name="Wincker P."/>
            <person name="Grigoriev I.V."/>
            <person name="Bonfante P."/>
            <person name="Martin F.M."/>
        </authorList>
    </citation>
    <scope>NUCLEOTIDE SEQUENCE [LARGE SCALE GENOMIC DNA]</scope>
    <source>
        <strain evidence="1 2">RN42</strain>
    </source>
</reference>
<dbReference type="AlphaFoldDB" id="A0A3N4INV3"/>
<protein>
    <submittedName>
        <fullName evidence="1">Uncharacterized protein</fullName>
    </submittedName>
</protein>
<sequence>MTGKPITLLFKRNKTSILIPFPKSATTRDLKNELYGAFLSMDEDQRDRLTSGGIPDGKNARDIMLGLWKGEGEVGEEETGEWVLIDDVGKGRTLEELEVKDGSMVAFAWNGVEDADEFVVEISKPQD</sequence>
<accession>A0A3N4INV3</accession>
<dbReference type="EMBL" id="ML119646">
    <property type="protein sequence ID" value="RPA87589.1"/>
    <property type="molecule type" value="Genomic_DNA"/>
</dbReference>
<evidence type="ECO:0000313" key="2">
    <source>
        <dbReference type="Proteomes" id="UP000275078"/>
    </source>
</evidence>
<gene>
    <name evidence="1" type="ORF">BJ508DRAFT_410353</name>
</gene>
<keyword evidence="2" id="KW-1185">Reference proteome</keyword>
<proteinExistence type="predicted"/>
<name>A0A3N4INV3_ASCIM</name>
<organism evidence="1 2">
    <name type="scientific">Ascobolus immersus RN42</name>
    <dbReference type="NCBI Taxonomy" id="1160509"/>
    <lineage>
        <taxon>Eukaryota</taxon>
        <taxon>Fungi</taxon>
        <taxon>Dikarya</taxon>
        <taxon>Ascomycota</taxon>
        <taxon>Pezizomycotina</taxon>
        <taxon>Pezizomycetes</taxon>
        <taxon>Pezizales</taxon>
        <taxon>Ascobolaceae</taxon>
        <taxon>Ascobolus</taxon>
    </lineage>
</organism>
<dbReference type="Proteomes" id="UP000275078">
    <property type="component" value="Unassembled WGS sequence"/>
</dbReference>
<evidence type="ECO:0000313" key="1">
    <source>
        <dbReference type="EMBL" id="RPA87589.1"/>
    </source>
</evidence>